<evidence type="ECO:0000313" key="2">
    <source>
        <dbReference type="Proteomes" id="UP000551709"/>
    </source>
</evidence>
<proteinExistence type="predicted"/>
<name>A0A8T5VNY6_9BRAD</name>
<gene>
    <name evidence="1" type="ORF">HAP41_0000008870</name>
</gene>
<evidence type="ECO:0000313" key="1">
    <source>
        <dbReference type="EMBL" id="UPT89072.1"/>
    </source>
</evidence>
<dbReference type="EMBL" id="CP096255">
    <property type="protein sequence ID" value="UPT89072.1"/>
    <property type="molecule type" value="Genomic_DNA"/>
</dbReference>
<dbReference type="AlphaFoldDB" id="A0A8T5VNY6"/>
<sequence>MSDEPTSADINPESVSFDFSFDESADFEPLYLALGKLSRHWAAFEYVLNDSIWELANVERLAGTCMTAQLIGPGPRFRYLASLFELRGVSPELIKAFNSLSSEAEGLGRQRNRFIHDVVVLNSQDRQLYRVETTADRRIRHDFIVIDLKAVEKLVVEIEQLTDRFDNLFDRAIVETPPWPRTQYSGSAGIRRERNQARG</sequence>
<reference evidence="1" key="1">
    <citation type="journal article" date="2017" name="Syst. Appl. Microbiol.">
        <title>Soybeans inoculated with root zone soils of Canadian native legumes harbour diverse and novel Bradyrhizobium spp. that possess agricultural potential.</title>
        <authorList>
            <person name="Bromfield E.S.P."/>
            <person name="Cloutier S."/>
            <person name="Tambong J.T."/>
            <person name="Tran Thi T.V."/>
        </authorList>
    </citation>
    <scope>NUCLEOTIDE SEQUENCE</scope>
    <source>
        <strain evidence="1">1S5</strain>
    </source>
</reference>
<accession>A0A8T5VNY6</accession>
<reference evidence="1" key="2">
    <citation type="submission" date="2022-04" db="EMBL/GenBank/DDBJ databases">
        <authorList>
            <person name="Bromfield E.S.P."/>
            <person name="Cloutier S."/>
        </authorList>
    </citation>
    <scope>NUCLEOTIDE SEQUENCE</scope>
    <source>
        <strain evidence="1">1S5</strain>
    </source>
</reference>
<protein>
    <submittedName>
        <fullName evidence="1">Uncharacterized protein</fullName>
    </submittedName>
</protein>
<dbReference type="RefSeq" id="WP_166103479.1">
    <property type="nucleotide sequence ID" value="NZ_CP096255.1"/>
</dbReference>
<organism evidence="1 2">
    <name type="scientific">Bradyrhizobium barranii subsp. apii</name>
    <dbReference type="NCBI Taxonomy" id="2819348"/>
    <lineage>
        <taxon>Bacteria</taxon>
        <taxon>Pseudomonadati</taxon>
        <taxon>Pseudomonadota</taxon>
        <taxon>Alphaproteobacteria</taxon>
        <taxon>Hyphomicrobiales</taxon>
        <taxon>Nitrobacteraceae</taxon>
        <taxon>Bradyrhizobium</taxon>
        <taxon>Bradyrhizobium barranii</taxon>
    </lineage>
</organism>
<dbReference type="Proteomes" id="UP000551709">
    <property type="component" value="Chromosome"/>
</dbReference>